<protein>
    <recommendedName>
        <fullName evidence="1">Toprim domain-containing protein</fullName>
    </recommendedName>
</protein>
<reference evidence="2" key="1">
    <citation type="submission" date="2013-04" db="EMBL/GenBank/DDBJ databases">
        <title>The genome sequencing project of 58 acetic acid bacteria.</title>
        <authorList>
            <person name="Okamoto-Kainuma A."/>
            <person name="Ishikawa M."/>
            <person name="Umino S."/>
            <person name="Koizumi Y."/>
            <person name="Shiwa Y."/>
            <person name="Yoshikawa H."/>
            <person name="Matsutani M."/>
            <person name="Matsushita K."/>
        </authorList>
    </citation>
    <scope>NUCLEOTIDE SEQUENCE</scope>
    <source>
        <strain evidence="2">DSM 15669</strain>
    </source>
</reference>
<sequence length="149" mass="16389">MAAIHQTWLEQTTQGWVKASLDRPKKMLGPMAGHMIPLWKGNSGKRLAECRPEEEVIIGEGIETCLSIVCSCPQWRVICAGSLGNMAKIALPDSVKRVLLLRDNDNNYASIAAFKRAEKAWLERGVRVRIACAPQGKDFNDTLRGADGA</sequence>
<keyword evidence="3" id="KW-1185">Reference proteome</keyword>
<evidence type="ECO:0000259" key="1">
    <source>
        <dbReference type="Pfam" id="PF13362"/>
    </source>
</evidence>
<dbReference type="Proteomes" id="UP001062901">
    <property type="component" value="Unassembled WGS sequence"/>
</dbReference>
<comment type="caution">
    <text evidence="2">The sequence shown here is derived from an EMBL/GenBank/DDBJ whole genome shotgun (WGS) entry which is preliminary data.</text>
</comment>
<accession>A0ABQ0P3P8</accession>
<feature type="domain" description="Toprim" evidence="1">
    <location>
        <begin position="56"/>
        <end position="144"/>
    </location>
</feature>
<dbReference type="CDD" id="cd01029">
    <property type="entry name" value="TOPRIM_primases"/>
    <property type="match status" value="1"/>
</dbReference>
<evidence type="ECO:0000313" key="2">
    <source>
        <dbReference type="EMBL" id="GBQ08046.1"/>
    </source>
</evidence>
<dbReference type="InterPro" id="IPR034154">
    <property type="entry name" value="TOPRIM_DnaG/twinkle"/>
</dbReference>
<evidence type="ECO:0000313" key="3">
    <source>
        <dbReference type="Proteomes" id="UP001062901"/>
    </source>
</evidence>
<gene>
    <name evidence="2" type="ORF">AA15669_1635</name>
</gene>
<dbReference type="EMBL" id="BAQD01000061">
    <property type="protein sequence ID" value="GBQ08046.1"/>
    <property type="molecule type" value="Genomic_DNA"/>
</dbReference>
<dbReference type="Gene3D" id="3.40.1360.10">
    <property type="match status" value="1"/>
</dbReference>
<dbReference type="Pfam" id="PF13362">
    <property type="entry name" value="Toprim_3"/>
    <property type="match status" value="1"/>
</dbReference>
<dbReference type="InterPro" id="IPR006171">
    <property type="entry name" value="TOPRIM_dom"/>
</dbReference>
<name>A0ABQ0P3P8_9PROT</name>
<proteinExistence type="predicted"/>
<organism evidence="2 3">
    <name type="scientific">Saccharibacter floricola DSM 15669</name>
    <dbReference type="NCBI Taxonomy" id="1123227"/>
    <lineage>
        <taxon>Bacteria</taxon>
        <taxon>Pseudomonadati</taxon>
        <taxon>Pseudomonadota</taxon>
        <taxon>Alphaproteobacteria</taxon>
        <taxon>Acetobacterales</taxon>
        <taxon>Acetobacteraceae</taxon>
        <taxon>Saccharibacter</taxon>
    </lineage>
</organism>